<evidence type="ECO:0000256" key="2">
    <source>
        <dbReference type="ARBA" id="ARBA00022679"/>
    </source>
</evidence>
<dbReference type="Proteomes" id="UP000055060">
    <property type="component" value="Unassembled WGS sequence"/>
</dbReference>
<dbReference type="InterPro" id="IPR028098">
    <property type="entry name" value="Glyco_trans_4-like_N"/>
</dbReference>
<proteinExistence type="predicted"/>
<evidence type="ECO:0000256" key="1">
    <source>
        <dbReference type="ARBA" id="ARBA00022676"/>
    </source>
</evidence>
<dbReference type="AlphaFoldDB" id="A0A0S7BGW5"/>
<dbReference type="Pfam" id="PF00534">
    <property type="entry name" value="Glycos_transf_1"/>
    <property type="match status" value="1"/>
</dbReference>
<dbReference type="Gene3D" id="3.40.50.2000">
    <property type="entry name" value="Glycogen Phosphorylase B"/>
    <property type="match status" value="2"/>
</dbReference>
<name>A0A0S7BGW5_9CHLR</name>
<feature type="domain" description="Glycosyltransferase subfamily 4-like N-terminal" evidence="4">
    <location>
        <begin position="23"/>
        <end position="202"/>
    </location>
</feature>
<dbReference type="PANTHER" id="PTHR12526">
    <property type="entry name" value="GLYCOSYLTRANSFERASE"/>
    <property type="match status" value="1"/>
</dbReference>
<accession>A0A0S7BGW5</accession>
<dbReference type="PANTHER" id="PTHR12526:SF510">
    <property type="entry name" value="D-INOSITOL 3-PHOSPHATE GLYCOSYLTRANSFERASE"/>
    <property type="match status" value="1"/>
</dbReference>
<dbReference type="STRING" id="360412.LARV_02074"/>
<dbReference type="InterPro" id="IPR001296">
    <property type="entry name" value="Glyco_trans_1"/>
</dbReference>
<dbReference type="SUPFAM" id="SSF53756">
    <property type="entry name" value="UDP-Glycosyltransferase/glycogen phosphorylase"/>
    <property type="match status" value="1"/>
</dbReference>
<keyword evidence="2 5" id="KW-0808">Transferase</keyword>
<dbReference type="EMBL" id="DF967972">
    <property type="protein sequence ID" value="GAP14308.1"/>
    <property type="molecule type" value="Genomic_DNA"/>
</dbReference>
<dbReference type="GO" id="GO:0016757">
    <property type="term" value="F:glycosyltransferase activity"/>
    <property type="evidence" value="ECO:0007669"/>
    <property type="project" value="UniProtKB-KW"/>
</dbReference>
<keyword evidence="1" id="KW-0328">Glycosyltransferase</keyword>
<reference evidence="5" key="1">
    <citation type="submission" date="2015-07" db="EMBL/GenBank/DDBJ databases">
        <title>Draft Genome Sequences of Anaerolinea thermolimosa IMO-1, Bellilinea caldifistulae GOMI-1, Leptolinea tardivitalis YMTK-2, Levilinea saccharolytica KIBI-1,Longilinea arvoryzae KOME-1, Previously Described as Members of the Anaerolineaceae (Chloroflexi).</title>
        <authorList>
            <person name="Sekiguchi Y."/>
            <person name="Ohashi A."/>
            <person name="Matsuura N."/>
            <person name="Tourlousse M.D."/>
        </authorList>
    </citation>
    <scope>NUCLEOTIDE SEQUENCE [LARGE SCALE GENOMIC DNA]</scope>
    <source>
        <strain evidence="5">KOME-1</strain>
    </source>
</reference>
<dbReference type="Pfam" id="PF13439">
    <property type="entry name" value="Glyco_transf_4"/>
    <property type="match status" value="1"/>
</dbReference>
<gene>
    <name evidence="5" type="ORF">LARV_02074</name>
</gene>
<keyword evidence="6" id="KW-1185">Reference proteome</keyword>
<sequence>MINVAMLSYHTCPLATLGGKDTGGMNVYVRELTRHLGGLGIHVDVFTRSQDEHVPHVLHDLGYGNRVVHVLAGPEVPLPKPELVNYLTEFVDGIQRFAAEKGIHYDLIHSHYWMSGVAAMQLKAEWNLPILHMFHTLVLMKNRVARTPQEMEGGYRIDGEYQVLRAADRIIAATPAELSQLQFLYHADKSKITVIPPGVDTSHFYPIPPDEARAVIGIHPHDRMILFVGRIEPLKGVETLIRAIALLFKDRIISGCPHYLAIVGGDPAVTPEMENTEMARLQALCHDLGVDDLVLFLGKRAQDTLPYYYSAAEVVVMPSHYESFGMVALEAMACGTPVIASQVGGLAFLVQDGVTGYSIPDDDPQALAEKLALLVCNPELRNQLGQQAADYARGYDWSIIAQRMSSVYQELLAVRA</sequence>
<evidence type="ECO:0000259" key="4">
    <source>
        <dbReference type="Pfam" id="PF13439"/>
    </source>
</evidence>
<protein>
    <submittedName>
        <fullName evidence="5">Glycosyltransferase</fullName>
    </submittedName>
</protein>
<organism evidence="5">
    <name type="scientific">Longilinea arvoryzae</name>
    <dbReference type="NCBI Taxonomy" id="360412"/>
    <lineage>
        <taxon>Bacteria</taxon>
        <taxon>Bacillati</taxon>
        <taxon>Chloroflexota</taxon>
        <taxon>Anaerolineae</taxon>
        <taxon>Anaerolineales</taxon>
        <taxon>Anaerolineaceae</taxon>
        <taxon>Longilinea</taxon>
    </lineage>
</organism>
<dbReference type="RefSeq" id="WP_236709956.1">
    <property type="nucleotide sequence ID" value="NZ_DF967972.1"/>
</dbReference>
<evidence type="ECO:0000313" key="5">
    <source>
        <dbReference type="EMBL" id="GAP14308.1"/>
    </source>
</evidence>
<evidence type="ECO:0000313" key="6">
    <source>
        <dbReference type="Proteomes" id="UP000055060"/>
    </source>
</evidence>
<evidence type="ECO:0000259" key="3">
    <source>
        <dbReference type="Pfam" id="PF00534"/>
    </source>
</evidence>
<feature type="domain" description="Glycosyl transferase family 1" evidence="3">
    <location>
        <begin position="211"/>
        <end position="389"/>
    </location>
</feature>